<dbReference type="InterPro" id="IPR052133">
    <property type="entry name" value="Immune_Signaling-Apoptosis_Reg"/>
</dbReference>
<dbReference type="STRING" id="333673.A0A3M0JX29"/>
<dbReference type="OrthoDB" id="10015792at2759"/>
<reference evidence="2 3" key="1">
    <citation type="submission" date="2018-07" db="EMBL/GenBank/DDBJ databases">
        <title>A high quality draft genome assembly of the barn swallow (H. rustica rustica).</title>
        <authorList>
            <person name="Formenti G."/>
            <person name="Chiara M."/>
            <person name="Poveda L."/>
            <person name="Francoijs K.-J."/>
            <person name="Bonisoli-Alquati A."/>
            <person name="Canova L."/>
            <person name="Gianfranceschi L."/>
            <person name="Horner D.S."/>
            <person name="Saino N."/>
        </authorList>
    </citation>
    <scope>NUCLEOTIDE SEQUENCE [LARGE SCALE GENOMIC DNA]</scope>
    <source>
        <strain evidence="2">Chelidonia</strain>
        <tissue evidence="2">Blood</tissue>
    </source>
</reference>
<feature type="region of interest" description="Disordered" evidence="1">
    <location>
        <begin position="1376"/>
        <end position="1405"/>
    </location>
</feature>
<protein>
    <recommendedName>
        <fullName evidence="4">Meiosis inhibitor protein 1</fullName>
    </recommendedName>
</protein>
<sequence>MAAGLCGDHGLRWALPLHPPLCLACAVETLGDGSASLVRKKHVLSRLQDALAWHALTVVQLLAPDERVCMHLIGTLFGMLHSVEDSSALNLFVEVLVRLVVELKSEQYLHCILGESQKEVSEDEFSSPSFQSLRLCKATTMRSSLPTFSLLGKLADAIPGFADILVVKHSEFMKVTQGACPEVRVAFRPPGIQIRTFLGGYRAFSQAKAASVNDNVVDHLLMGLTYPNEGIKAAVCYLYSKLYSSPVGTEQLSGHFEERLCGVFLNTLGCAQTKELQVNCLGLLKELLKSDHFVSILMNNSKTEEETENPNFLEGENPLPLVLKKLLLTRDEMIQAASSHCMAAVLVHSPSRYAPAFIHADVPEFLFECLLCKNEILIWSVYCCLLLLTEERLFFSKCHTVYGIESLVRSLQGVLLLNNVELHKQGLLLFTEILKRQPVEVKLFTNRGVCVEAIDVLMETVNCPVLDVAVEAVKAVAAFLRKDHLSSPPVLYEELQKLLEAVLKRCADLSPSQSSKRHACLRVTRQTEILVEFLRDRVSSCSVPWKVSEMLAAMFFYPAPPQKYHRLAVEFQGDFMAQENAFTAPNSESKDTLSNFSEFLLRICDSLCIPMVMSYLETAVSPSVTEVFISTLNTLFTVVPNMRNKFSKKLASSSFIRLTLELKARFCSVQRYCDMCIRSLTTIRRMLDNLPDLSLVYVHCPLLLKFFLCYPELMGRFGHQVLQLWFSWEDCKQTEAEEADFGTSSQLNSADPLLPILKSNSSILLILLDLVCSSSVEVAWKVLMTLRTFLEINEDVLVCDLLRSQFLQILQQLLVESSSATLQANRNLPILLSLLFLVQLRSKGIRELDSTDFKLLHQAVAVLLSNVPLLELLQKVLECTWRQSPPSRPAYLSSEDALLCSGWLLVASLLLYQHRYNTEVHQTLSVDLTEVLNAVVFRNKKPILLLVSILQFLRALLQQNFSSLLVIVGQDTAESATQPQLSSQQDTALHPLAMQQVFSLVVSLQNLLVHVQLQKDLLLSRAVVACLETLVEYLYVKNQDVALHIVSQPWHRFLLFTLLNGGQKSFLQPEVLRLITLFVRYQSRNIISQKEISQIIHEAAEANIAELPEATSCALHRFLSQIQSSHYQLEPEQSGIIQTLLDRLLGQKTTCVKHQDIVYPLIGDVCGRCNRAIAANMDFLIICPFLLALLLSQGSFTDVEKQRVDSGLEIYKKLFEVKRKDQMNALKNLIELNDINQQYKIIDIMLKGLFKVLEDSRAVLIAADVPPDGPFPQDEKIKDAYSHMVENTAFFGDVVLRFPKIVHHYFDRNSNWNSLIRWGIGFCNLTGVFEQGPHSQVLQLMSQELGISEKSPDYRNPFKTDQSEFFPSADTFQKALRDEEKRRKKEEKRKEIRKGPRISRSQSEL</sequence>
<dbReference type="PANTHER" id="PTHR12044">
    <property type="entry name" value="BCL2 INTERACTING MEDIATOR OF CELL DEATH"/>
    <property type="match status" value="1"/>
</dbReference>
<proteinExistence type="predicted"/>
<keyword evidence="3" id="KW-1185">Reference proteome</keyword>
<name>A0A3M0JX29_HIRRU</name>
<dbReference type="SUPFAM" id="SSF48371">
    <property type="entry name" value="ARM repeat"/>
    <property type="match status" value="1"/>
</dbReference>
<gene>
    <name evidence="2" type="ORF">DUI87_20577</name>
</gene>
<evidence type="ECO:0000313" key="3">
    <source>
        <dbReference type="Proteomes" id="UP000269221"/>
    </source>
</evidence>
<dbReference type="Proteomes" id="UP000269221">
    <property type="component" value="Unassembled WGS sequence"/>
</dbReference>
<dbReference type="InterPro" id="IPR026321">
    <property type="entry name" value="CC134"/>
</dbReference>
<dbReference type="EMBL" id="QRBI01000131">
    <property type="protein sequence ID" value="RMC03380.1"/>
    <property type="molecule type" value="Genomic_DNA"/>
</dbReference>
<comment type="caution">
    <text evidence="2">The sequence shown here is derived from an EMBL/GenBank/DDBJ whole genome shotgun (WGS) entry which is preliminary data.</text>
</comment>
<evidence type="ECO:0008006" key="4">
    <source>
        <dbReference type="Google" id="ProtNLM"/>
    </source>
</evidence>
<dbReference type="InterPro" id="IPR016024">
    <property type="entry name" value="ARM-type_fold"/>
</dbReference>
<organism evidence="2 3">
    <name type="scientific">Hirundo rustica rustica</name>
    <dbReference type="NCBI Taxonomy" id="333673"/>
    <lineage>
        <taxon>Eukaryota</taxon>
        <taxon>Metazoa</taxon>
        <taxon>Chordata</taxon>
        <taxon>Craniata</taxon>
        <taxon>Vertebrata</taxon>
        <taxon>Euteleostomi</taxon>
        <taxon>Archelosauria</taxon>
        <taxon>Archosauria</taxon>
        <taxon>Dinosauria</taxon>
        <taxon>Saurischia</taxon>
        <taxon>Theropoda</taxon>
        <taxon>Coelurosauria</taxon>
        <taxon>Aves</taxon>
        <taxon>Neognathae</taxon>
        <taxon>Neoaves</taxon>
        <taxon>Telluraves</taxon>
        <taxon>Australaves</taxon>
        <taxon>Passeriformes</taxon>
        <taxon>Sylvioidea</taxon>
        <taxon>Hirundinidae</taxon>
        <taxon>Hirundo</taxon>
    </lineage>
</organism>
<dbReference type="PANTHER" id="PTHR12044:SF14">
    <property type="entry name" value="MEIOTIC DOUBLE-STRANDED BREAK FORMATION PROTEIN 1"/>
    <property type="match status" value="1"/>
</dbReference>
<dbReference type="Pfam" id="PF15002">
    <property type="entry name" value="ERK-JNK_inhib"/>
    <property type="match status" value="1"/>
</dbReference>
<dbReference type="GO" id="GO:0007127">
    <property type="term" value="P:meiosis I"/>
    <property type="evidence" value="ECO:0007669"/>
    <property type="project" value="TreeGrafter"/>
</dbReference>
<evidence type="ECO:0000313" key="2">
    <source>
        <dbReference type="EMBL" id="RMC03380.1"/>
    </source>
</evidence>
<evidence type="ECO:0000256" key="1">
    <source>
        <dbReference type="SAM" id="MobiDB-lite"/>
    </source>
</evidence>
<accession>A0A3M0JX29</accession>